<evidence type="ECO:0000313" key="2">
    <source>
        <dbReference type="Proteomes" id="UP000887572"/>
    </source>
</evidence>
<evidence type="ECO:0000256" key="1">
    <source>
        <dbReference type="SAM" id="MobiDB-lite"/>
    </source>
</evidence>
<dbReference type="AlphaFoldDB" id="A0A914HS39"/>
<dbReference type="WBParaSite" id="Gr19_v10_g3724.t1">
    <property type="protein sequence ID" value="Gr19_v10_g3724.t1"/>
    <property type="gene ID" value="Gr19_v10_g3724"/>
</dbReference>
<evidence type="ECO:0000313" key="3">
    <source>
        <dbReference type="WBParaSite" id="Gr19_v10_g3724.t1"/>
    </source>
</evidence>
<protein>
    <submittedName>
        <fullName evidence="3">Uncharacterized protein</fullName>
    </submittedName>
</protein>
<name>A0A914HS39_GLORO</name>
<feature type="region of interest" description="Disordered" evidence="1">
    <location>
        <begin position="42"/>
        <end position="95"/>
    </location>
</feature>
<dbReference type="Proteomes" id="UP000887572">
    <property type="component" value="Unplaced"/>
</dbReference>
<keyword evidence="2" id="KW-1185">Reference proteome</keyword>
<feature type="region of interest" description="Disordered" evidence="1">
    <location>
        <begin position="1"/>
        <end position="26"/>
    </location>
</feature>
<feature type="compositionally biased region" description="Polar residues" evidence="1">
    <location>
        <begin position="79"/>
        <end position="88"/>
    </location>
</feature>
<organism evidence="2 3">
    <name type="scientific">Globodera rostochiensis</name>
    <name type="common">Golden nematode worm</name>
    <name type="synonym">Heterodera rostochiensis</name>
    <dbReference type="NCBI Taxonomy" id="31243"/>
    <lineage>
        <taxon>Eukaryota</taxon>
        <taxon>Metazoa</taxon>
        <taxon>Ecdysozoa</taxon>
        <taxon>Nematoda</taxon>
        <taxon>Chromadorea</taxon>
        <taxon>Rhabditida</taxon>
        <taxon>Tylenchina</taxon>
        <taxon>Tylenchomorpha</taxon>
        <taxon>Tylenchoidea</taxon>
        <taxon>Heteroderidae</taxon>
        <taxon>Heteroderinae</taxon>
        <taxon>Globodera</taxon>
    </lineage>
</organism>
<sequence>MKAPEINAAWAELDDDGTTPPGHENAVNKENAHHLLHIQFPNGERAAHGSKSFGDSTKRMPGRGRPSTVNRQGLGAPVATQTDSSSAELVNRQKI</sequence>
<accession>A0A914HS39</accession>
<proteinExistence type="predicted"/>
<reference evidence="3" key="1">
    <citation type="submission" date="2022-11" db="UniProtKB">
        <authorList>
            <consortium name="WormBaseParasite"/>
        </authorList>
    </citation>
    <scope>IDENTIFICATION</scope>
</reference>